<feature type="region of interest" description="Disordered" evidence="3">
    <location>
        <begin position="1"/>
        <end position="74"/>
    </location>
</feature>
<organism evidence="4 5">
    <name type="scientific">Galemys pyrenaicus</name>
    <name type="common">Iberian desman</name>
    <name type="synonym">Pyrenean desman</name>
    <dbReference type="NCBI Taxonomy" id="202257"/>
    <lineage>
        <taxon>Eukaryota</taxon>
        <taxon>Metazoa</taxon>
        <taxon>Chordata</taxon>
        <taxon>Craniata</taxon>
        <taxon>Vertebrata</taxon>
        <taxon>Euteleostomi</taxon>
        <taxon>Mammalia</taxon>
        <taxon>Eutheria</taxon>
        <taxon>Laurasiatheria</taxon>
        <taxon>Eulipotyphla</taxon>
        <taxon>Talpidae</taxon>
        <taxon>Galemys</taxon>
    </lineage>
</organism>
<dbReference type="PANTHER" id="PTHR43157">
    <property type="entry name" value="PHOSPHATIDYLINOSITOL-GLYCAN BIOSYNTHESIS CLASS F PROTEIN-RELATED"/>
    <property type="match status" value="1"/>
</dbReference>
<dbReference type="AlphaFoldDB" id="A0A8J6AFT8"/>
<accession>A0A8J6AFT8</accession>
<proteinExistence type="inferred from homology"/>
<evidence type="ECO:0000313" key="5">
    <source>
        <dbReference type="Proteomes" id="UP000700334"/>
    </source>
</evidence>
<dbReference type="GO" id="GO:0016491">
    <property type="term" value="F:oxidoreductase activity"/>
    <property type="evidence" value="ECO:0007669"/>
    <property type="project" value="UniProtKB-KW"/>
</dbReference>
<gene>
    <name evidence="4" type="ORF">J0S82_007469</name>
</gene>
<dbReference type="EMBL" id="JAGFMF010011562">
    <property type="protein sequence ID" value="KAG8520601.1"/>
    <property type="molecule type" value="Genomic_DNA"/>
</dbReference>
<dbReference type="Pfam" id="PF00106">
    <property type="entry name" value="adh_short"/>
    <property type="match status" value="1"/>
</dbReference>
<dbReference type="Gene3D" id="3.40.50.720">
    <property type="entry name" value="NAD(P)-binding Rossmann-like Domain"/>
    <property type="match status" value="1"/>
</dbReference>
<feature type="compositionally biased region" description="Basic and acidic residues" evidence="3">
    <location>
        <begin position="32"/>
        <end position="42"/>
    </location>
</feature>
<dbReference type="SUPFAM" id="SSF51735">
    <property type="entry name" value="NAD(P)-binding Rossmann-fold domains"/>
    <property type="match status" value="1"/>
</dbReference>
<feature type="region of interest" description="Disordered" evidence="3">
    <location>
        <begin position="385"/>
        <end position="407"/>
    </location>
</feature>
<dbReference type="OrthoDB" id="191139at2759"/>
<evidence type="ECO:0000256" key="1">
    <source>
        <dbReference type="ARBA" id="ARBA00006484"/>
    </source>
</evidence>
<comment type="caution">
    <text evidence="4">The sequence shown here is derived from an EMBL/GenBank/DDBJ whole genome shotgun (WGS) entry which is preliminary data.</text>
</comment>
<dbReference type="InterPro" id="IPR002347">
    <property type="entry name" value="SDR_fam"/>
</dbReference>
<evidence type="ECO:0000256" key="2">
    <source>
        <dbReference type="ARBA" id="ARBA00023002"/>
    </source>
</evidence>
<feature type="compositionally biased region" description="Low complexity" evidence="3">
    <location>
        <begin position="330"/>
        <end position="340"/>
    </location>
</feature>
<feature type="compositionally biased region" description="Pro residues" evidence="3">
    <location>
        <begin position="1"/>
        <end position="15"/>
    </location>
</feature>
<keyword evidence="5" id="KW-1185">Reference proteome</keyword>
<reference evidence="4" key="1">
    <citation type="journal article" date="2021" name="Evol. Appl.">
        <title>The genome of the Pyrenean desman and the effects of bottlenecks and inbreeding on the genomic landscape of an endangered species.</title>
        <authorList>
            <person name="Escoda L."/>
            <person name="Castresana J."/>
        </authorList>
    </citation>
    <scope>NUCLEOTIDE SEQUENCE</scope>
    <source>
        <strain evidence="4">IBE-C5619</strain>
    </source>
</reference>
<protein>
    <submittedName>
        <fullName evidence="4">Retinol dehydrogenase 13</fullName>
    </submittedName>
</protein>
<sequence length="407" mass="42462">MPAPGPAQPPQPPTYPRHVAARSPDAQTRGQGPRDEHPDLRAAADGNEPFPSLLRPSKSRPVRPAPPLSGSPASARLGAVRTWGVGRELAGRGGRRVCRELWPAMNRYLLPLSVLGTAVGGGVLLKRSASRRCLPGVGSVPVLTAPAGAPAGQGLMLLMPSRDYVTGGACPSKATIPGKTVIVTGANTGIGKQTALELARRGGNIILACRDLEKCEAAAKHIRRETLNHRVNARQLDLASLTSVREFARKVIAGGLRDAGPGPGGARQLGGQCVQGLPPCAGRHAAAIRDMERVSCCAGGVVCPTPWCCGTRAGPATGRRAGPPVPQGGPAPHGVALRPTVPRRGRPGTWHRAHAEWLCGRLEHTHVCQTRTAVQRALQRTEPRALQRWTAGGHTAAPSPTARPVAG</sequence>
<dbReference type="Proteomes" id="UP000700334">
    <property type="component" value="Unassembled WGS sequence"/>
</dbReference>
<evidence type="ECO:0000256" key="3">
    <source>
        <dbReference type="SAM" id="MobiDB-lite"/>
    </source>
</evidence>
<evidence type="ECO:0000313" key="4">
    <source>
        <dbReference type="EMBL" id="KAG8520601.1"/>
    </source>
</evidence>
<name>A0A8J6AFT8_GALPY</name>
<comment type="similarity">
    <text evidence="1">Belongs to the short-chain dehydrogenases/reductases (SDR) family.</text>
</comment>
<feature type="region of interest" description="Disordered" evidence="3">
    <location>
        <begin position="319"/>
        <end position="348"/>
    </location>
</feature>
<dbReference type="InterPro" id="IPR036291">
    <property type="entry name" value="NAD(P)-bd_dom_sf"/>
</dbReference>
<keyword evidence="2" id="KW-0560">Oxidoreductase</keyword>
<dbReference type="PANTHER" id="PTHR43157:SF59">
    <property type="entry name" value="RETINOL DEHYDROGENASE 13"/>
    <property type="match status" value="1"/>
</dbReference>